<dbReference type="STRING" id="1797457.A2160_05110"/>
<dbReference type="InterPro" id="IPR012657">
    <property type="entry name" value="23S_rRNA-intervening_sequence"/>
</dbReference>
<reference evidence="1 2" key="1">
    <citation type="journal article" date="2016" name="Nat. Commun.">
        <title>Thousands of microbial genomes shed light on interconnected biogeochemical processes in an aquifer system.</title>
        <authorList>
            <person name="Anantharaman K."/>
            <person name="Brown C.T."/>
            <person name="Hug L.A."/>
            <person name="Sharon I."/>
            <person name="Castelle C.J."/>
            <person name="Probst A.J."/>
            <person name="Thomas B.C."/>
            <person name="Singh A."/>
            <person name="Wilkins M.J."/>
            <person name="Karaoz U."/>
            <person name="Brodie E.L."/>
            <person name="Williams K.H."/>
            <person name="Hubbard S.S."/>
            <person name="Banfield J.F."/>
        </authorList>
    </citation>
    <scope>NUCLEOTIDE SEQUENCE [LARGE SCALE GENOMIC DNA]</scope>
</reference>
<evidence type="ECO:0008006" key="3">
    <source>
        <dbReference type="Google" id="ProtNLM"/>
    </source>
</evidence>
<name>A0A1F5E6W0_9BACT</name>
<accession>A0A1F5E6W0</accession>
<organism evidence="1 2">
    <name type="scientific">Candidatus Beckwithbacteria bacterium RBG_13_42_9</name>
    <dbReference type="NCBI Taxonomy" id="1797457"/>
    <lineage>
        <taxon>Bacteria</taxon>
        <taxon>Candidatus Beckwithiibacteriota</taxon>
    </lineage>
</organism>
<dbReference type="InterPro" id="IPR036583">
    <property type="entry name" value="23S_rRNA_IVS_sf"/>
</dbReference>
<sequence>MLPKYKYLLTYRYSEMIHDLTVEFCQNFLINFDFRRTREQMIQAARSGKQNIVEGVGQSRTSKKGEIKLLGVAKASLEELLTDYEDFLRQRKLAIWPKSDSRITVFRKKAFFLSHLSNLSHLGSLKEKPILPQSMETAANFLLTLCHQATFLLDRQIKKAEEIFVNEGGYTENLFKKRLGVKIQRSNKLS</sequence>
<evidence type="ECO:0000313" key="1">
    <source>
        <dbReference type="EMBL" id="OGD63004.1"/>
    </source>
</evidence>
<comment type="caution">
    <text evidence="1">The sequence shown here is derived from an EMBL/GenBank/DDBJ whole genome shotgun (WGS) entry which is preliminary data.</text>
</comment>
<dbReference type="Gene3D" id="1.20.1440.60">
    <property type="entry name" value="23S rRNA-intervening sequence"/>
    <property type="match status" value="1"/>
</dbReference>
<protein>
    <recommendedName>
        <fullName evidence="3">Four helix bundle protein</fullName>
    </recommendedName>
</protein>
<dbReference type="SUPFAM" id="SSF158446">
    <property type="entry name" value="IVS-encoded protein-like"/>
    <property type="match status" value="1"/>
</dbReference>
<dbReference type="Proteomes" id="UP000177006">
    <property type="component" value="Unassembled WGS sequence"/>
</dbReference>
<dbReference type="EMBL" id="MEZK01000013">
    <property type="protein sequence ID" value="OGD63004.1"/>
    <property type="molecule type" value="Genomic_DNA"/>
</dbReference>
<proteinExistence type="predicted"/>
<dbReference type="AlphaFoldDB" id="A0A1F5E6W0"/>
<dbReference type="InterPro" id="IPR026354">
    <property type="entry name" value="4helix_suffix_dom"/>
</dbReference>
<dbReference type="NCBIfam" id="TIGR02436">
    <property type="entry name" value="four helix bundle protein"/>
    <property type="match status" value="1"/>
</dbReference>
<dbReference type="NCBIfam" id="TIGR04258">
    <property type="entry name" value="4helix_suffix"/>
    <property type="match status" value="1"/>
</dbReference>
<gene>
    <name evidence="1" type="ORF">A2160_05110</name>
</gene>
<evidence type="ECO:0000313" key="2">
    <source>
        <dbReference type="Proteomes" id="UP000177006"/>
    </source>
</evidence>